<keyword evidence="3" id="KW-0378">Hydrolase</keyword>
<dbReference type="InterPro" id="IPR027094">
    <property type="entry name" value="Mitofusin_fam"/>
</dbReference>
<dbReference type="PANTHER" id="PTHR10465:SF0">
    <property type="entry name" value="SARCALUMENIN"/>
    <property type="match status" value="1"/>
</dbReference>
<dbReference type="Gene3D" id="3.40.50.300">
    <property type="entry name" value="P-loop containing nucleotide triphosphate hydrolases"/>
    <property type="match status" value="1"/>
</dbReference>
<evidence type="ECO:0000313" key="9">
    <source>
        <dbReference type="Proteomes" id="UP000219636"/>
    </source>
</evidence>
<sequence length="935" mass="108188">MSFVKVMKSMLDSMKIDDDLQILVAPLERLIVHWTDPVRLIVMGEFNAGKSTLINTLLGEEVIATGIVPTTAVATYLRYSKEKYIEIVYENGNVERKSIKEMEKLTSERNKEGKKQRENIQLINLYLPNPFLLNLVLIDTPGLGAHHSQHEIQASDAYKEADDSMWIFRYGSVGRLSEVNVLKKLKDNGLDPIGVVNMIDQSDEDDITPYLQYEFDKLGGRIRSLIGVSSIEAKEAQETIDQELLEISGFPKLLSLIDEIKKDKESRKYKRFETKFLSFWLEFTDAFTNVINSKRYVKSLMQIRNDTVDVEHENHIVQTRIAKEIAQTAKNNKQLVESIAKTKTLHDWVKRKDFKYLIEDIPQLKDWKEFEKLYFDTKKVIQNLINEVNTYEQSIQKEIGKEINYIKLIQTPKKVLKKYQSQRKQLIEKEKALNIKIKELNATLFRLQTEKNTIRQQIKDHYQSWITKREMNTINKVREQREQQIEANLKSQILLHNQIQQLDYLVKLQQKMKQVRRYVRAATLTKEFQQELPHLKEQRIVDETIQSLNAQLKNEKDKLQQTTIKLDIQLPKPLEQLNVVPKKSLRNIRPLFIASVIPLVVATSIMFKDSFALGDIRDSFAPDEEIISNNEPTDQNEYAQTEIIGLATVSKTSGEQVIVYENANDNSAEIGNLGDQDYEIMAFTENGWMQIGEDAWVFYDDEKMTLYQQQLKQRLNMDYELILRTEETTVPFIPVFSENSRDSAVVGYLENSSYVDIYELSNSNWAKIGQSAWIESDKYLTIDWNFDPVADGKPIGTLTVNTPKLNVREEDFQQSNLLGTLPNGTKVDVYEISDSTGWYRIGEDGWVTSDPQYSSFYQFYDYISTYETAIGTARILIDLHVRVNENSASESQGILRQGQVVNVYEISADSGWYRIGTDAWISNDGQLVAYEEEGY</sequence>
<dbReference type="SUPFAM" id="SSF52540">
    <property type="entry name" value="P-loop containing nucleoside triphosphate hydrolases"/>
    <property type="match status" value="1"/>
</dbReference>
<keyword evidence="4" id="KW-0342">GTP-binding</keyword>
<keyword evidence="9" id="KW-1185">Reference proteome</keyword>
<proteinExistence type="predicted"/>
<accession>A0A285TME5</accession>
<protein>
    <submittedName>
        <fullName evidence="8">SH3 domain-containing protein</fullName>
    </submittedName>
</protein>
<dbReference type="InterPro" id="IPR045063">
    <property type="entry name" value="Dynamin_N"/>
</dbReference>
<feature type="domain" description="SH3b" evidence="7">
    <location>
        <begin position="870"/>
        <end position="928"/>
    </location>
</feature>
<dbReference type="GO" id="GO:0003924">
    <property type="term" value="F:GTPase activity"/>
    <property type="evidence" value="ECO:0007669"/>
    <property type="project" value="InterPro"/>
</dbReference>
<dbReference type="GO" id="GO:0005525">
    <property type="term" value="F:GTP binding"/>
    <property type="evidence" value="ECO:0007669"/>
    <property type="project" value="UniProtKB-KW"/>
</dbReference>
<evidence type="ECO:0000256" key="5">
    <source>
        <dbReference type="ARBA" id="ARBA00023136"/>
    </source>
</evidence>
<dbReference type="Pfam" id="PF08239">
    <property type="entry name" value="SH3_3"/>
    <property type="match status" value="1"/>
</dbReference>
<dbReference type="InterPro" id="IPR003646">
    <property type="entry name" value="SH3-like_bac-type"/>
</dbReference>
<evidence type="ECO:0000256" key="6">
    <source>
        <dbReference type="SAM" id="Coils"/>
    </source>
</evidence>
<feature type="coiled-coil region" evidence="6">
    <location>
        <begin position="542"/>
        <end position="569"/>
    </location>
</feature>
<keyword evidence="2" id="KW-0547">Nucleotide-binding</keyword>
<evidence type="ECO:0000313" key="8">
    <source>
        <dbReference type="EMBL" id="SOC23902.1"/>
    </source>
</evidence>
<gene>
    <name evidence="8" type="ORF">SAMN05880501_11636</name>
</gene>
<evidence type="ECO:0000256" key="1">
    <source>
        <dbReference type="ARBA" id="ARBA00004370"/>
    </source>
</evidence>
<keyword evidence="6" id="KW-0175">Coiled coil</keyword>
<reference evidence="9" key="1">
    <citation type="submission" date="2017-08" db="EMBL/GenBank/DDBJ databases">
        <authorList>
            <person name="Varghese N."/>
            <person name="Submissions S."/>
        </authorList>
    </citation>
    <scope>NUCLEOTIDE SEQUENCE [LARGE SCALE GENOMIC DNA]</scope>
    <source>
        <strain evidence="9">JC22</strain>
    </source>
</reference>
<evidence type="ECO:0000259" key="7">
    <source>
        <dbReference type="SMART" id="SM00287"/>
    </source>
</evidence>
<dbReference type="InterPro" id="IPR027417">
    <property type="entry name" value="P-loop_NTPase"/>
</dbReference>
<dbReference type="Proteomes" id="UP000219636">
    <property type="component" value="Unassembled WGS sequence"/>
</dbReference>
<dbReference type="SMART" id="SM00287">
    <property type="entry name" value="SH3b"/>
    <property type="match status" value="2"/>
</dbReference>
<name>A0A285TME5_9BACL</name>
<dbReference type="EMBL" id="OBMQ01000016">
    <property type="protein sequence ID" value="SOC23902.1"/>
    <property type="molecule type" value="Genomic_DNA"/>
</dbReference>
<dbReference type="GO" id="GO:0016020">
    <property type="term" value="C:membrane"/>
    <property type="evidence" value="ECO:0007669"/>
    <property type="project" value="UniProtKB-SubCell"/>
</dbReference>
<organism evidence="8 9">
    <name type="scientific">Ureibacillus xyleni</name>
    <dbReference type="NCBI Taxonomy" id="614648"/>
    <lineage>
        <taxon>Bacteria</taxon>
        <taxon>Bacillati</taxon>
        <taxon>Bacillota</taxon>
        <taxon>Bacilli</taxon>
        <taxon>Bacillales</taxon>
        <taxon>Caryophanaceae</taxon>
        <taxon>Ureibacillus</taxon>
    </lineage>
</organism>
<feature type="coiled-coil region" evidence="6">
    <location>
        <begin position="381"/>
        <end position="457"/>
    </location>
</feature>
<evidence type="ECO:0000256" key="3">
    <source>
        <dbReference type="ARBA" id="ARBA00022801"/>
    </source>
</evidence>
<dbReference type="AlphaFoldDB" id="A0A285TME5"/>
<feature type="domain" description="SH3b" evidence="7">
    <location>
        <begin position="795"/>
        <end position="851"/>
    </location>
</feature>
<evidence type="ECO:0000256" key="2">
    <source>
        <dbReference type="ARBA" id="ARBA00022741"/>
    </source>
</evidence>
<comment type="subcellular location">
    <subcellularLocation>
        <location evidence="1">Membrane</location>
    </subcellularLocation>
</comment>
<dbReference type="PANTHER" id="PTHR10465">
    <property type="entry name" value="TRANSMEMBRANE GTPASE FZO1"/>
    <property type="match status" value="1"/>
</dbReference>
<dbReference type="Pfam" id="PF00350">
    <property type="entry name" value="Dynamin_N"/>
    <property type="match status" value="1"/>
</dbReference>
<dbReference type="Gene3D" id="2.30.30.40">
    <property type="entry name" value="SH3 Domains"/>
    <property type="match status" value="1"/>
</dbReference>
<dbReference type="RefSeq" id="WP_161946726.1">
    <property type="nucleotide sequence ID" value="NZ_OBMQ01000016.1"/>
</dbReference>
<evidence type="ECO:0000256" key="4">
    <source>
        <dbReference type="ARBA" id="ARBA00023134"/>
    </source>
</evidence>
<keyword evidence="5" id="KW-0472">Membrane</keyword>